<name>A0A132B4H2_MOLSC</name>
<dbReference type="AlphaFoldDB" id="A0A132B4H2"/>
<dbReference type="Gene3D" id="2.60.120.620">
    <property type="entry name" value="q2cbj1_9rhob like domain"/>
    <property type="match status" value="1"/>
</dbReference>
<dbReference type="KEGG" id="psco:LY89DRAFT_702432"/>
<reference evidence="1 2" key="1">
    <citation type="submission" date="2015-10" db="EMBL/GenBank/DDBJ databases">
        <title>Full genome of DAOMC 229536 Phialocephala scopiformis, a fungal endophyte of spruce producing the potent anti-insectan compound rugulosin.</title>
        <authorList>
            <consortium name="DOE Joint Genome Institute"/>
            <person name="Walker A.K."/>
            <person name="Frasz S.L."/>
            <person name="Seifert K.A."/>
            <person name="Miller J.D."/>
            <person name="Mondo S.J."/>
            <person name="Labutti K."/>
            <person name="Lipzen A."/>
            <person name="Dockter R."/>
            <person name="Kennedy M."/>
            <person name="Grigoriev I.V."/>
            <person name="Spatafora J.W."/>
        </authorList>
    </citation>
    <scope>NUCLEOTIDE SEQUENCE [LARGE SCALE GENOMIC DNA]</scope>
    <source>
        <strain evidence="1 2">CBS 120377</strain>
    </source>
</reference>
<dbReference type="GeneID" id="28826979"/>
<dbReference type="InParanoid" id="A0A132B4H2"/>
<dbReference type="OrthoDB" id="3599850at2759"/>
<organism evidence="1 2">
    <name type="scientific">Mollisia scopiformis</name>
    <name type="common">Conifer needle endophyte fungus</name>
    <name type="synonym">Phialocephala scopiformis</name>
    <dbReference type="NCBI Taxonomy" id="149040"/>
    <lineage>
        <taxon>Eukaryota</taxon>
        <taxon>Fungi</taxon>
        <taxon>Dikarya</taxon>
        <taxon>Ascomycota</taxon>
        <taxon>Pezizomycotina</taxon>
        <taxon>Leotiomycetes</taxon>
        <taxon>Helotiales</taxon>
        <taxon>Mollisiaceae</taxon>
        <taxon>Mollisia</taxon>
    </lineage>
</organism>
<sequence length="489" mass="54479">MDGPVVLGRISDVHSAGSFATIGCFGNFVLPGIVVDKVGEISLPLSPHDAQALIQASHQAPFGKGNQTLVDEAVRKTWEIDGRKVSFSNKAWHGWLDGVVGTVAEELGVAGGRNSVRAELYKMLLYEKGAMFKPHKERRTCLERLLSAFLSEHVGGVVRLTHGQKEKIFSTAEFSAFNMTYIAWYADVTHEVEPVESGNRWILIYNLVNTSSGFPQSATRLEAQRARFCQTLAEWRNLDEECECLCYVLGHQYTNAGLKLVNLKGDDYCRTRYVADSCAEAGDFCVFLASLQKVVTFMNDEGGKEDAESELRLNRIVDLEGFLLRESLLIPDDYILQDGLYDSRDPDEQTGGEYMGNQHAEFDQFYNDTAMLIIPKSLATDFLLGNGHNLGDFQGLLQRLQKCFKMQNNDPRIRELIVQTCQNHLTTVYPDSGTKDLFLGPIAIAGMVIADQGLFRNAVHLVTDGFDENTFFILGELICFQAPAVLEDK</sequence>
<dbReference type="Proteomes" id="UP000070700">
    <property type="component" value="Unassembled WGS sequence"/>
</dbReference>
<evidence type="ECO:0000313" key="1">
    <source>
        <dbReference type="EMBL" id="KUJ07308.1"/>
    </source>
</evidence>
<keyword evidence="2" id="KW-1185">Reference proteome</keyword>
<proteinExistence type="predicted"/>
<evidence type="ECO:0008006" key="3">
    <source>
        <dbReference type="Google" id="ProtNLM"/>
    </source>
</evidence>
<dbReference type="PANTHER" id="PTHR33099:SF7">
    <property type="entry name" value="MYND-TYPE DOMAIN-CONTAINING PROTEIN"/>
    <property type="match status" value="1"/>
</dbReference>
<dbReference type="EMBL" id="KQ947440">
    <property type="protein sequence ID" value="KUJ07308.1"/>
    <property type="molecule type" value="Genomic_DNA"/>
</dbReference>
<dbReference type="RefSeq" id="XP_018061663.1">
    <property type="nucleotide sequence ID" value="XM_018217253.1"/>
</dbReference>
<evidence type="ECO:0000313" key="2">
    <source>
        <dbReference type="Proteomes" id="UP000070700"/>
    </source>
</evidence>
<protein>
    <recommendedName>
        <fullName evidence="3">Prolyl 4-hydroxylase alpha subunit Fe(2+) 2OG dioxygenase domain-containing protein</fullName>
    </recommendedName>
</protein>
<dbReference type="PANTHER" id="PTHR33099">
    <property type="entry name" value="FE2OG DIOXYGENASE DOMAIN-CONTAINING PROTEIN"/>
    <property type="match status" value="1"/>
</dbReference>
<accession>A0A132B4H2</accession>
<gene>
    <name evidence="1" type="ORF">LY89DRAFT_702432</name>
</gene>